<organism evidence="12 13">
    <name type="scientific">Pontibacter actiniarum</name>
    <dbReference type="NCBI Taxonomy" id="323450"/>
    <lineage>
        <taxon>Bacteria</taxon>
        <taxon>Pseudomonadati</taxon>
        <taxon>Bacteroidota</taxon>
        <taxon>Cytophagia</taxon>
        <taxon>Cytophagales</taxon>
        <taxon>Hymenobacteraceae</taxon>
        <taxon>Pontibacter</taxon>
    </lineage>
</organism>
<dbReference type="InterPro" id="IPR050482">
    <property type="entry name" value="Sensor_HK_TwoCompSys"/>
</dbReference>
<keyword evidence="4" id="KW-0808">Transferase</keyword>
<evidence type="ECO:0000256" key="4">
    <source>
        <dbReference type="ARBA" id="ARBA00022679"/>
    </source>
</evidence>
<dbReference type="OrthoDB" id="9760839at2"/>
<dbReference type="AlphaFoldDB" id="A0A1X9YN99"/>
<dbReference type="PROSITE" id="PS50109">
    <property type="entry name" value="HIS_KIN"/>
    <property type="match status" value="1"/>
</dbReference>
<dbReference type="KEGG" id="pact:CA264_02300"/>
<accession>A0A1X9YN99</accession>
<dbReference type="GO" id="GO:0005524">
    <property type="term" value="F:ATP binding"/>
    <property type="evidence" value="ECO:0007669"/>
    <property type="project" value="UniProtKB-KW"/>
</dbReference>
<protein>
    <recommendedName>
        <fullName evidence="2">histidine kinase</fullName>
        <ecNumber evidence="2">2.7.13.3</ecNumber>
    </recommendedName>
</protein>
<name>A0A1X9YN99_9BACT</name>
<evidence type="ECO:0000313" key="13">
    <source>
        <dbReference type="Proteomes" id="UP000266292"/>
    </source>
</evidence>
<dbReference type="InterPro" id="IPR005467">
    <property type="entry name" value="His_kinase_dom"/>
</dbReference>
<evidence type="ECO:0000256" key="8">
    <source>
        <dbReference type="ARBA" id="ARBA00023012"/>
    </source>
</evidence>
<dbReference type="RefSeq" id="WP_025604217.1">
    <property type="nucleotide sequence ID" value="NZ_CP021235.1"/>
</dbReference>
<evidence type="ECO:0000259" key="11">
    <source>
        <dbReference type="PROSITE" id="PS50109"/>
    </source>
</evidence>
<keyword evidence="3" id="KW-0597">Phosphoprotein</keyword>
<keyword evidence="10" id="KW-1133">Transmembrane helix</keyword>
<dbReference type="SUPFAM" id="SSF55874">
    <property type="entry name" value="ATPase domain of HSP90 chaperone/DNA topoisomerase II/histidine kinase"/>
    <property type="match status" value="1"/>
</dbReference>
<dbReference type="InterPro" id="IPR003594">
    <property type="entry name" value="HATPase_dom"/>
</dbReference>
<dbReference type="PANTHER" id="PTHR24421">
    <property type="entry name" value="NITRATE/NITRITE SENSOR PROTEIN NARX-RELATED"/>
    <property type="match status" value="1"/>
</dbReference>
<feature type="region of interest" description="Disordered" evidence="9">
    <location>
        <begin position="264"/>
        <end position="291"/>
    </location>
</feature>
<evidence type="ECO:0000256" key="10">
    <source>
        <dbReference type="SAM" id="Phobius"/>
    </source>
</evidence>
<feature type="compositionally biased region" description="Polar residues" evidence="9">
    <location>
        <begin position="266"/>
        <end position="275"/>
    </location>
</feature>
<keyword evidence="10" id="KW-0812">Transmembrane</keyword>
<comment type="catalytic activity">
    <reaction evidence="1">
        <text>ATP + protein L-histidine = ADP + protein N-phospho-L-histidine.</text>
        <dbReference type="EC" id="2.7.13.3"/>
    </reaction>
</comment>
<dbReference type="Proteomes" id="UP000266292">
    <property type="component" value="Chromosome"/>
</dbReference>
<dbReference type="Pfam" id="PF07730">
    <property type="entry name" value="HisKA_3"/>
    <property type="match status" value="1"/>
</dbReference>
<dbReference type="GO" id="GO:0046983">
    <property type="term" value="F:protein dimerization activity"/>
    <property type="evidence" value="ECO:0007669"/>
    <property type="project" value="InterPro"/>
</dbReference>
<keyword evidence="8" id="KW-0902">Two-component regulatory system</keyword>
<dbReference type="STRING" id="709015.GCA_000472485_00453"/>
<dbReference type="CDD" id="cd16917">
    <property type="entry name" value="HATPase_UhpB-NarQ-NarX-like"/>
    <property type="match status" value="1"/>
</dbReference>
<proteinExistence type="predicted"/>
<evidence type="ECO:0000256" key="2">
    <source>
        <dbReference type="ARBA" id="ARBA00012438"/>
    </source>
</evidence>
<keyword evidence="5" id="KW-0547">Nucleotide-binding</keyword>
<feature type="domain" description="Histidine kinase" evidence="11">
    <location>
        <begin position="64"/>
        <end position="264"/>
    </location>
</feature>
<evidence type="ECO:0000256" key="1">
    <source>
        <dbReference type="ARBA" id="ARBA00000085"/>
    </source>
</evidence>
<keyword evidence="13" id="KW-1185">Reference proteome</keyword>
<keyword evidence="7" id="KW-0067">ATP-binding</keyword>
<evidence type="ECO:0000256" key="6">
    <source>
        <dbReference type="ARBA" id="ARBA00022777"/>
    </source>
</evidence>
<dbReference type="SMART" id="SM00387">
    <property type="entry name" value="HATPase_c"/>
    <property type="match status" value="1"/>
</dbReference>
<dbReference type="InterPro" id="IPR011712">
    <property type="entry name" value="Sig_transdc_His_kin_sub3_dim/P"/>
</dbReference>
<dbReference type="PANTHER" id="PTHR24421:SF10">
    <property type="entry name" value="NITRATE_NITRITE SENSOR PROTEIN NARQ"/>
    <property type="match status" value="1"/>
</dbReference>
<dbReference type="GO" id="GO:0000155">
    <property type="term" value="F:phosphorelay sensor kinase activity"/>
    <property type="evidence" value="ECO:0007669"/>
    <property type="project" value="InterPro"/>
</dbReference>
<keyword evidence="6" id="KW-0418">Kinase</keyword>
<evidence type="ECO:0000256" key="9">
    <source>
        <dbReference type="SAM" id="MobiDB-lite"/>
    </source>
</evidence>
<gene>
    <name evidence="12" type="ORF">CA264_02300</name>
</gene>
<evidence type="ECO:0000256" key="5">
    <source>
        <dbReference type="ARBA" id="ARBA00022741"/>
    </source>
</evidence>
<dbReference type="EC" id="2.7.13.3" evidence="2"/>
<dbReference type="InterPro" id="IPR036890">
    <property type="entry name" value="HATPase_C_sf"/>
</dbReference>
<evidence type="ECO:0000256" key="3">
    <source>
        <dbReference type="ARBA" id="ARBA00022553"/>
    </source>
</evidence>
<dbReference type="Gene3D" id="3.30.565.10">
    <property type="entry name" value="Histidine kinase-like ATPase, C-terminal domain"/>
    <property type="match status" value="1"/>
</dbReference>
<reference evidence="13" key="1">
    <citation type="submission" date="2017-05" db="EMBL/GenBank/DDBJ databases">
        <authorList>
            <person name="Ray J."/>
            <person name="Price M."/>
            <person name="Deutschbauer A."/>
        </authorList>
    </citation>
    <scope>NUCLEOTIDE SEQUENCE [LARGE SCALE GENOMIC DNA]</scope>
    <source>
        <strain evidence="13">DSM 19842</strain>
    </source>
</reference>
<dbReference type="Pfam" id="PF02518">
    <property type="entry name" value="HATPase_c"/>
    <property type="match status" value="1"/>
</dbReference>
<evidence type="ECO:0000256" key="7">
    <source>
        <dbReference type="ARBA" id="ARBA00022840"/>
    </source>
</evidence>
<dbReference type="EMBL" id="CP021235">
    <property type="protein sequence ID" value="ARS34363.1"/>
    <property type="molecule type" value="Genomic_DNA"/>
</dbReference>
<evidence type="ECO:0000313" key="12">
    <source>
        <dbReference type="EMBL" id="ARS34363.1"/>
    </source>
</evidence>
<feature type="transmembrane region" description="Helical" evidence="10">
    <location>
        <begin position="6"/>
        <end position="28"/>
    </location>
</feature>
<dbReference type="GO" id="GO:0016020">
    <property type="term" value="C:membrane"/>
    <property type="evidence" value="ECO:0007669"/>
    <property type="project" value="InterPro"/>
</dbReference>
<keyword evidence="10" id="KW-0472">Membrane</keyword>
<dbReference type="Gene3D" id="1.20.5.1930">
    <property type="match status" value="1"/>
</dbReference>
<sequence>MKVLDPLILITPVMLILAVGIIVFVVLYQRRMLQHQEHLRQLQLVKQHQLLEATFKAQEEERRRVARDLHDEVGAMLALVKLNLHQLVTSANIQDVAFLAKAHNMKQQLDEVLGSVRRISHDLMPVVLEKMGLAPALDALRRSLASSGQLEMVVHYNEKNKRLPPQHELLLYRMVQELLNNTLKHAQASQVSVNLEFATEEVKLLYSDNGVGFDLATMRQEQEAKGGLGIMSLQSRTALLHGSITISSEPGAGTTAEIIIPAPEPDNTQHSNTFKPVSAHGVSATDLGHSR</sequence>